<dbReference type="PANTHER" id="PTHR30055:SF184">
    <property type="entry name" value="HTH-TYPE TRANSCRIPTIONAL REGULATOR ETHR"/>
    <property type="match status" value="1"/>
</dbReference>
<feature type="region of interest" description="Disordered" evidence="3">
    <location>
        <begin position="1"/>
        <end position="21"/>
    </location>
</feature>
<evidence type="ECO:0000256" key="2">
    <source>
        <dbReference type="PROSITE-ProRule" id="PRU00335"/>
    </source>
</evidence>
<reference evidence="6" key="1">
    <citation type="submission" date="2023-05" db="EMBL/GenBank/DDBJ databases">
        <title>Draft genome of Pseudofrankia sp. BMG5.37.</title>
        <authorList>
            <person name="Gtari M."/>
            <person name="Ghodhbane F."/>
            <person name="Sbissi I."/>
        </authorList>
    </citation>
    <scope>NUCLEOTIDE SEQUENCE [LARGE SCALE GENOMIC DNA]</scope>
    <source>
        <strain evidence="6">BMG 814</strain>
    </source>
</reference>
<dbReference type="SUPFAM" id="SSF48498">
    <property type="entry name" value="Tetracyclin repressor-like, C-terminal domain"/>
    <property type="match status" value="1"/>
</dbReference>
<keyword evidence="1 2" id="KW-0238">DNA-binding</keyword>
<protein>
    <submittedName>
        <fullName evidence="5">TetR/AcrR family transcriptional regulator</fullName>
    </submittedName>
</protein>
<dbReference type="InterPro" id="IPR009057">
    <property type="entry name" value="Homeodomain-like_sf"/>
</dbReference>
<dbReference type="SUPFAM" id="SSF46689">
    <property type="entry name" value="Homeodomain-like"/>
    <property type="match status" value="1"/>
</dbReference>
<evidence type="ECO:0000259" key="4">
    <source>
        <dbReference type="PROSITE" id="PS50977"/>
    </source>
</evidence>
<comment type="caution">
    <text evidence="5">The sequence shown here is derived from an EMBL/GenBank/DDBJ whole genome shotgun (WGS) entry which is preliminary data.</text>
</comment>
<accession>A0ABT9I8U3</accession>
<proteinExistence type="predicted"/>
<dbReference type="Pfam" id="PF00440">
    <property type="entry name" value="TetR_N"/>
    <property type="match status" value="1"/>
</dbReference>
<sequence>MPTAASDPSVAGRGRRAARPSGDDRELAILATAERLLAERPLAAISVDDLARGAGISRPTFYFYFSSKDAVLLALLDRVVAEADTAMRQVFDTPASGARDGWARAIGAYYETFRAHRALTVAWAQARSTNDEVRALWSAVVERWVQRSAAAIDAERSRGAAPPGPAARDLAVALTSMNERVLYATFSGDGPAVAEQDVVGVLLGIWLSAVYGTAAPG</sequence>
<dbReference type="Pfam" id="PF21313">
    <property type="entry name" value="EthR_C"/>
    <property type="match status" value="1"/>
</dbReference>
<feature type="DNA-binding region" description="H-T-H motif" evidence="2">
    <location>
        <begin position="46"/>
        <end position="65"/>
    </location>
</feature>
<dbReference type="InterPro" id="IPR001647">
    <property type="entry name" value="HTH_TetR"/>
</dbReference>
<dbReference type="InterPro" id="IPR050109">
    <property type="entry name" value="HTH-type_TetR-like_transc_reg"/>
</dbReference>
<keyword evidence="6" id="KW-1185">Reference proteome</keyword>
<evidence type="ECO:0000313" key="5">
    <source>
        <dbReference type="EMBL" id="MDP5181983.1"/>
    </source>
</evidence>
<dbReference type="PRINTS" id="PR00455">
    <property type="entry name" value="HTHTETR"/>
</dbReference>
<dbReference type="InterPro" id="IPR036271">
    <property type="entry name" value="Tet_transcr_reg_TetR-rel_C_sf"/>
</dbReference>
<name>A0ABT9I8U3_9ACTN</name>
<dbReference type="Gene3D" id="1.10.357.10">
    <property type="entry name" value="Tetracycline Repressor, domain 2"/>
    <property type="match status" value="1"/>
</dbReference>
<dbReference type="Proteomes" id="UP001233673">
    <property type="component" value="Unassembled WGS sequence"/>
</dbReference>
<dbReference type="PROSITE" id="PS50977">
    <property type="entry name" value="HTH_TETR_2"/>
    <property type="match status" value="1"/>
</dbReference>
<evidence type="ECO:0000256" key="1">
    <source>
        <dbReference type="ARBA" id="ARBA00023125"/>
    </source>
</evidence>
<dbReference type="InterPro" id="IPR049397">
    <property type="entry name" value="EthR_C"/>
</dbReference>
<evidence type="ECO:0000256" key="3">
    <source>
        <dbReference type="SAM" id="MobiDB-lite"/>
    </source>
</evidence>
<dbReference type="PANTHER" id="PTHR30055">
    <property type="entry name" value="HTH-TYPE TRANSCRIPTIONAL REGULATOR RUTR"/>
    <property type="match status" value="1"/>
</dbReference>
<dbReference type="RefSeq" id="WP_305998688.1">
    <property type="nucleotide sequence ID" value="NZ_JASNFN010000003.1"/>
</dbReference>
<organism evidence="5 6">
    <name type="scientific">Blastococcus carthaginiensis</name>
    <dbReference type="NCBI Taxonomy" id="3050034"/>
    <lineage>
        <taxon>Bacteria</taxon>
        <taxon>Bacillati</taxon>
        <taxon>Actinomycetota</taxon>
        <taxon>Actinomycetes</taxon>
        <taxon>Geodermatophilales</taxon>
        <taxon>Geodermatophilaceae</taxon>
        <taxon>Blastococcus</taxon>
    </lineage>
</organism>
<gene>
    <name evidence="5" type="ORF">QOZ88_04980</name>
</gene>
<dbReference type="Gene3D" id="1.10.10.60">
    <property type="entry name" value="Homeodomain-like"/>
    <property type="match status" value="1"/>
</dbReference>
<dbReference type="EMBL" id="JASNFN010000003">
    <property type="protein sequence ID" value="MDP5181983.1"/>
    <property type="molecule type" value="Genomic_DNA"/>
</dbReference>
<evidence type="ECO:0000313" key="6">
    <source>
        <dbReference type="Proteomes" id="UP001233673"/>
    </source>
</evidence>
<feature type="domain" description="HTH tetR-type" evidence="4">
    <location>
        <begin position="23"/>
        <end position="83"/>
    </location>
</feature>